<evidence type="ECO:0000313" key="3">
    <source>
        <dbReference type="Proteomes" id="UP000317904"/>
    </source>
</evidence>
<dbReference type="Proteomes" id="UP000317904">
    <property type="component" value="Unassembled WGS sequence"/>
</dbReference>
<evidence type="ECO:0000256" key="1">
    <source>
        <dbReference type="PROSITE-ProRule" id="PRU00182"/>
    </source>
</evidence>
<reference evidence="2 3" key="1">
    <citation type="submission" date="2019-06" db="EMBL/GenBank/DDBJ databases">
        <title>A comparative genomics study of ostrich specific Mycoplasmas.</title>
        <authorList>
            <person name="Botes A."/>
            <person name="Nel T."/>
        </authorList>
    </citation>
    <scope>NUCLEOTIDE SEQUENCE [LARGE SCALE GENOMIC DNA]</scope>
    <source>
        <strain evidence="2 3">Ms01</strain>
    </source>
</reference>
<dbReference type="Pfam" id="PF13275">
    <property type="entry name" value="S4_2"/>
    <property type="match status" value="1"/>
</dbReference>
<sequence>MKVEIIQEFIKLSQFLKIIDACPTGGLSKYFLDIHEVKINDRKAGGRNAKIRIGDTVWVDDDVYFVVQKQQNETK</sequence>
<dbReference type="RefSeq" id="WP_140701009.1">
    <property type="nucleotide sequence ID" value="NZ_VFSY01000022.1"/>
</dbReference>
<keyword evidence="1" id="KW-0694">RNA-binding</keyword>
<dbReference type="SUPFAM" id="SSF55174">
    <property type="entry name" value="Alpha-L RNA-binding motif"/>
    <property type="match status" value="1"/>
</dbReference>
<accession>A0A502M2N4</accession>
<dbReference type="Gene3D" id="3.10.290.10">
    <property type="entry name" value="RNA-binding S4 domain"/>
    <property type="match status" value="1"/>
</dbReference>
<evidence type="ECO:0000313" key="2">
    <source>
        <dbReference type="EMBL" id="TPI02295.1"/>
    </source>
</evidence>
<organism evidence="2 3">
    <name type="scientific">Mycoplasma struthionis</name>
    <dbReference type="NCBI Taxonomy" id="538220"/>
    <lineage>
        <taxon>Bacteria</taxon>
        <taxon>Bacillati</taxon>
        <taxon>Mycoplasmatota</taxon>
        <taxon>Mollicutes</taxon>
        <taxon>Mycoplasmataceae</taxon>
        <taxon>Mycoplasma</taxon>
    </lineage>
</organism>
<dbReference type="InterPro" id="IPR036986">
    <property type="entry name" value="S4_RNA-bd_sf"/>
</dbReference>
<gene>
    <name evidence="2" type="ORF">FJM01_01355</name>
</gene>
<dbReference type="EMBL" id="VFSY01000022">
    <property type="protein sequence ID" value="TPI02295.1"/>
    <property type="molecule type" value="Genomic_DNA"/>
</dbReference>
<protein>
    <submittedName>
        <fullName evidence="2">RNA-binding S4 domain-containing protein</fullName>
    </submittedName>
</protein>
<name>A0A502M2N4_9MOLU</name>
<dbReference type="GO" id="GO:0003723">
    <property type="term" value="F:RNA binding"/>
    <property type="evidence" value="ECO:0007669"/>
    <property type="project" value="UniProtKB-KW"/>
</dbReference>
<comment type="caution">
    <text evidence="2">The sequence shown here is derived from an EMBL/GenBank/DDBJ whole genome shotgun (WGS) entry which is preliminary data.</text>
</comment>
<dbReference type="AlphaFoldDB" id="A0A502M2N4"/>
<dbReference type="PROSITE" id="PS50889">
    <property type="entry name" value="S4"/>
    <property type="match status" value="1"/>
</dbReference>
<proteinExistence type="predicted"/>